<proteinExistence type="predicted"/>
<feature type="compositionally biased region" description="Polar residues" evidence="1">
    <location>
        <begin position="286"/>
        <end position="295"/>
    </location>
</feature>
<gene>
    <name evidence="2" type="ORF">CDAR_510431</name>
</gene>
<sequence length="564" mass="63230">QANPKTPNLKTLKARPVSIYEKHKMNSQAGSSKVGSLNTKSQIPAPAKGKYEMFKKTLCRRWSNDNQAESSTSKEECLHTKRIFHTPVSIQPENLTNINEEIKVIEIIDLTQDDTSESEIQSVNLKRSSHISGKEDNEIFKKPYPAKRKSSDQTSFYTSETGRLKAKRSFPTPAAERYTILQNPLPGRMLLRRERIAQTAPSTSEIEGLKTKRSVPTPAKEGRTTFINPVPGRTSQRRESMVQNVPSTSKTKRSKTKRSFPTSVNERYTILQNPLPGRMLLRRESSVQTAPSTSKVECLNTKRSFPTPDKRSCCEFKKPLPRRGSQKRKHNDQAGSSTSKAECLNTKRSFPTPANIQPVNLTNMNNKDLIEIIDLTEDDDASKMKIQRAFFKGSPAIPDKEGPDIFKKPFPVRVMRKRKSSDPVGFSPSKIRIFTSSGFSSQVDKPHGKPSLILKGRLVKNRNGNLSIALNGKIEKVQGVFSSMELKGIRINDLRNPLQENKGKLSQKRKKSDGDVFSTSKIRIVSDNKSVSTGVSGYSSPNILRFDHAIEKDPLNLQCKGTSF</sequence>
<evidence type="ECO:0008006" key="4">
    <source>
        <dbReference type="Google" id="ProtNLM"/>
    </source>
</evidence>
<reference evidence="2 3" key="1">
    <citation type="submission" date="2021-06" db="EMBL/GenBank/DDBJ databases">
        <title>Caerostris darwini draft genome.</title>
        <authorList>
            <person name="Kono N."/>
            <person name="Arakawa K."/>
        </authorList>
    </citation>
    <scope>NUCLEOTIDE SEQUENCE [LARGE SCALE GENOMIC DNA]</scope>
</reference>
<feature type="non-terminal residue" evidence="2">
    <location>
        <position position="1"/>
    </location>
</feature>
<feature type="compositionally biased region" description="Polar residues" evidence="1">
    <location>
        <begin position="26"/>
        <end position="42"/>
    </location>
</feature>
<feature type="compositionally biased region" description="Basic residues" evidence="1">
    <location>
        <begin position="319"/>
        <end position="330"/>
    </location>
</feature>
<comment type="caution">
    <text evidence="2">The sequence shown here is derived from an EMBL/GenBank/DDBJ whole genome shotgun (WGS) entry which is preliminary data.</text>
</comment>
<name>A0AAV4UYH8_9ARAC</name>
<feature type="compositionally biased region" description="Polar residues" evidence="1">
    <location>
        <begin position="152"/>
        <end position="161"/>
    </location>
</feature>
<feature type="compositionally biased region" description="Basic and acidic residues" evidence="1">
    <location>
        <begin position="308"/>
        <end position="318"/>
    </location>
</feature>
<feature type="region of interest" description="Disordered" evidence="1">
    <location>
        <begin position="146"/>
        <end position="171"/>
    </location>
</feature>
<feature type="compositionally biased region" description="Polar residues" evidence="1">
    <location>
        <begin position="333"/>
        <end position="359"/>
    </location>
</feature>
<organism evidence="2 3">
    <name type="scientific">Caerostris darwini</name>
    <dbReference type="NCBI Taxonomy" id="1538125"/>
    <lineage>
        <taxon>Eukaryota</taxon>
        <taxon>Metazoa</taxon>
        <taxon>Ecdysozoa</taxon>
        <taxon>Arthropoda</taxon>
        <taxon>Chelicerata</taxon>
        <taxon>Arachnida</taxon>
        <taxon>Araneae</taxon>
        <taxon>Araneomorphae</taxon>
        <taxon>Entelegynae</taxon>
        <taxon>Araneoidea</taxon>
        <taxon>Araneidae</taxon>
        <taxon>Caerostris</taxon>
    </lineage>
</organism>
<evidence type="ECO:0000313" key="3">
    <source>
        <dbReference type="Proteomes" id="UP001054837"/>
    </source>
</evidence>
<dbReference type="Proteomes" id="UP001054837">
    <property type="component" value="Unassembled WGS sequence"/>
</dbReference>
<evidence type="ECO:0000313" key="2">
    <source>
        <dbReference type="EMBL" id="GIY62799.1"/>
    </source>
</evidence>
<keyword evidence="3" id="KW-1185">Reference proteome</keyword>
<evidence type="ECO:0000256" key="1">
    <source>
        <dbReference type="SAM" id="MobiDB-lite"/>
    </source>
</evidence>
<accession>A0AAV4UYH8</accession>
<protein>
    <recommendedName>
        <fullName evidence="4">PP1-binding domain-containing protein</fullName>
    </recommendedName>
</protein>
<dbReference type="AlphaFoldDB" id="A0AAV4UYH8"/>
<feature type="region of interest" description="Disordered" evidence="1">
    <location>
        <begin position="198"/>
        <end position="359"/>
    </location>
</feature>
<dbReference type="EMBL" id="BPLQ01012129">
    <property type="protein sequence ID" value="GIY62799.1"/>
    <property type="molecule type" value="Genomic_DNA"/>
</dbReference>
<feature type="region of interest" description="Disordered" evidence="1">
    <location>
        <begin position="24"/>
        <end position="44"/>
    </location>
</feature>